<dbReference type="GO" id="GO:0008757">
    <property type="term" value="F:S-adenosylmethionine-dependent methyltransferase activity"/>
    <property type="evidence" value="ECO:0007669"/>
    <property type="project" value="InterPro"/>
</dbReference>
<evidence type="ECO:0000259" key="1">
    <source>
        <dbReference type="Pfam" id="PF08241"/>
    </source>
</evidence>
<evidence type="ECO:0000313" key="3">
    <source>
        <dbReference type="Proteomes" id="UP000032305"/>
    </source>
</evidence>
<accession>A0A0A1W3K6</accession>
<gene>
    <name evidence="2" type="ORF">SP5_005_00010</name>
</gene>
<dbReference type="Proteomes" id="UP000032305">
    <property type="component" value="Unassembled WGS sequence"/>
</dbReference>
<protein>
    <recommendedName>
        <fullName evidence="1">Methyltransferase type 11 domain-containing protein</fullName>
    </recommendedName>
</protein>
<dbReference type="CDD" id="cd02440">
    <property type="entry name" value="AdoMet_MTases"/>
    <property type="match status" value="1"/>
</dbReference>
<name>A0A0A1W3K6_9SPHN</name>
<reference evidence="2 3" key="1">
    <citation type="submission" date="2014-11" db="EMBL/GenBank/DDBJ databases">
        <title>Whole genome shotgun sequence of Sphingomonas parapaucimobilis NBRC 15100.</title>
        <authorList>
            <person name="Katano-Makiyama Y."/>
            <person name="Hosoyama A."/>
            <person name="Hashimoto M."/>
            <person name="Hosoyama Y."/>
            <person name="Noguchi M."/>
            <person name="Numata M."/>
            <person name="Tsuchikane K."/>
            <person name="Hirakata S."/>
            <person name="Uohara A."/>
            <person name="Shimodaira J."/>
            <person name="Ohji S."/>
            <person name="Ichikawa N."/>
            <person name="Kimura A."/>
            <person name="Yamazoe A."/>
            <person name="Fujita N."/>
        </authorList>
    </citation>
    <scope>NUCLEOTIDE SEQUENCE [LARGE SCALE GENOMIC DNA]</scope>
    <source>
        <strain evidence="2 3">NBRC 15100</strain>
    </source>
</reference>
<comment type="caution">
    <text evidence="2">The sequence shown here is derived from an EMBL/GenBank/DDBJ whole genome shotgun (WGS) entry which is preliminary data.</text>
</comment>
<proteinExistence type="predicted"/>
<keyword evidence="3" id="KW-1185">Reference proteome</keyword>
<dbReference type="InterPro" id="IPR029063">
    <property type="entry name" value="SAM-dependent_MTases_sf"/>
</dbReference>
<dbReference type="InterPro" id="IPR013216">
    <property type="entry name" value="Methyltransf_11"/>
</dbReference>
<dbReference type="RefSeq" id="WP_245613359.1">
    <property type="nucleotide sequence ID" value="NZ_BBPI01000005.1"/>
</dbReference>
<dbReference type="eggNOG" id="COG0500">
    <property type="taxonomic scope" value="Bacteria"/>
</dbReference>
<sequence>MARQQWRAFLLANTGGGIVTGGMDWRGRVGEVWAAEWRRTDRSLADLSRHLDAAIASVAPERGHALDIGCGAGVTSLALRAARPGLRVTGVDLSAELVAVAQARVDRASGDGLRFQCGDALAVAAAEGPFDLLCSRHGMMFFPDPVEALASLRQAACDGARLVFSCFAERAANSFATLADAVTGIAPPQDDAYLPGPFAFADMDQVGAWLMESGWRPDGAVRVPFDYVVGEGDDPVEDALSFLSQIGPAARALAQAAPEERRRMEAALREALSRYRSHDRIALPATAWIWRAVAQGDG</sequence>
<evidence type="ECO:0000313" key="2">
    <source>
        <dbReference type="EMBL" id="GAL99478.1"/>
    </source>
</evidence>
<feature type="domain" description="Methyltransferase type 11" evidence="1">
    <location>
        <begin position="66"/>
        <end position="164"/>
    </location>
</feature>
<dbReference type="Gene3D" id="3.40.50.150">
    <property type="entry name" value="Vaccinia Virus protein VP39"/>
    <property type="match status" value="1"/>
</dbReference>
<organism evidence="2 3">
    <name type="scientific">Sphingomonas parapaucimobilis NBRC 15100</name>
    <dbReference type="NCBI Taxonomy" id="1219049"/>
    <lineage>
        <taxon>Bacteria</taxon>
        <taxon>Pseudomonadati</taxon>
        <taxon>Pseudomonadota</taxon>
        <taxon>Alphaproteobacteria</taxon>
        <taxon>Sphingomonadales</taxon>
        <taxon>Sphingomonadaceae</taxon>
        <taxon>Sphingomonas</taxon>
    </lineage>
</organism>
<dbReference type="AlphaFoldDB" id="A0A0A1W3K6"/>
<dbReference type="PANTHER" id="PTHR43861">
    <property type="entry name" value="TRANS-ACONITATE 2-METHYLTRANSFERASE-RELATED"/>
    <property type="match status" value="1"/>
</dbReference>
<dbReference type="Pfam" id="PF08241">
    <property type="entry name" value="Methyltransf_11"/>
    <property type="match status" value="1"/>
</dbReference>
<dbReference type="SUPFAM" id="SSF53335">
    <property type="entry name" value="S-adenosyl-L-methionine-dependent methyltransferases"/>
    <property type="match status" value="1"/>
</dbReference>
<dbReference type="EMBL" id="BBPI01000005">
    <property type="protein sequence ID" value="GAL99478.1"/>
    <property type="molecule type" value="Genomic_DNA"/>
</dbReference>